<dbReference type="Proteomes" id="UP000324015">
    <property type="component" value="Chromosome"/>
</dbReference>
<evidence type="ECO:0000313" key="2">
    <source>
        <dbReference type="EMBL" id="QES43601.1"/>
    </source>
</evidence>
<proteinExistence type="predicted"/>
<keyword evidence="1" id="KW-1133">Transmembrane helix</keyword>
<feature type="transmembrane region" description="Helical" evidence="1">
    <location>
        <begin position="73"/>
        <end position="93"/>
    </location>
</feature>
<evidence type="ECO:0000313" key="3">
    <source>
        <dbReference type="Proteomes" id="UP000324015"/>
    </source>
</evidence>
<name>A0A5P2CR78_STRVZ</name>
<protein>
    <recommendedName>
        <fullName evidence="4">CU044_5270 family protein</fullName>
    </recommendedName>
</protein>
<gene>
    <name evidence="2" type="ORF">DEJ49_23775</name>
</gene>
<dbReference type="RefSeq" id="WP_150186000.1">
    <property type="nucleotide sequence ID" value="NZ_CP029191.1"/>
</dbReference>
<keyword evidence="1" id="KW-0812">Transmembrane</keyword>
<sequence length="327" mass="35279">MTERTPTSMDLLDFPGAAELIAAGGVEPPSAEAVDGAWAAVTRAAAREENHAKPITTPLTRLKSPRVRRPRRLLVAAAAVAAIATGAVAYPVLDMGGEPAATASASEFFEGMAEVAEDAPATTPSYWKVRVETDNQDDGRRTDTNYYDREGRVWSVDADGTVHEPPAGEEGKVKKWPVGKEWLTWPDLEKLPTDEKTLAALFPKDPNTRFDQVTIMLEDSPASPELRAALFRILADTPGMKLVGDVRDSKGRAGVAVEITQKSWVRMGGGEGEAGSGGAELPLHTKDRYIIAPDTGLLLETTHKIIGRDTPADRYTWLEVGPAERVE</sequence>
<evidence type="ECO:0008006" key="4">
    <source>
        <dbReference type="Google" id="ProtNLM"/>
    </source>
</evidence>
<reference evidence="2 3" key="1">
    <citation type="submission" date="2018-05" db="EMBL/GenBank/DDBJ databases">
        <title>Streptomyces venezuelae.</title>
        <authorList>
            <person name="Kim W."/>
            <person name="Lee N."/>
            <person name="Cho B.-K."/>
        </authorList>
    </citation>
    <scope>NUCLEOTIDE SEQUENCE [LARGE SCALE GENOMIC DNA]</scope>
    <source>
        <strain evidence="2 3">ATCC 14585</strain>
    </source>
</reference>
<organism evidence="2 3">
    <name type="scientific">Streptomyces venezuelae</name>
    <dbReference type="NCBI Taxonomy" id="54571"/>
    <lineage>
        <taxon>Bacteria</taxon>
        <taxon>Bacillati</taxon>
        <taxon>Actinomycetota</taxon>
        <taxon>Actinomycetes</taxon>
        <taxon>Kitasatosporales</taxon>
        <taxon>Streptomycetaceae</taxon>
        <taxon>Streptomyces</taxon>
    </lineage>
</organism>
<accession>A0A5P2CR78</accession>
<evidence type="ECO:0000256" key="1">
    <source>
        <dbReference type="SAM" id="Phobius"/>
    </source>
</evidence>
<dbReference type="AlphaFoldDB" id="A0A5P2CR78"/>
<keyword evidence="1" id="KW-0472">Membrane</keyword>
<dbReference type="EMBL" id="CP029191">
    <property type="protein sequence ID" value="QES43601.1"/>
    <property type="molecule type" value="Genomic_DNA"/>
</dbReference>